<dbReference type="STRING" id="351675.SAMN05421680_103121"/>
<dbReference type="Gene3D" id="3.20.20.70">
    <property type="entry name" value="Aldolase class I"/>
    <property type="match status" value="1"/>
</dbReference>
<dbReference type="InterPro" id="IPR007197">
    <property type="entry name" value="rSAM"/>
</dbReference>
<accession>A0A1I3KL90</accession>
<organism evidence="11 12">
    <name type="scientific">Xenorhabdus mauleonii</name>
    <dbReference type="NCBI Taxonomy" id="351675"/>
    <lineage>
        <taxon>Bacteria</taxon>
        <taxon>Pseudomonadati</taxon>
        <taxon>Pseudomonadota</taxon>
        <taxon>Gammaproteobacteria</taxon>
        <taxon>Enterobacterales</taxon>
        <taxon>Morganellaceae</taxon>
        <taxon>Xenorhabdus</taxon>
    </lineage>
</organism>
<dbReference type="InterPro" id="IPR013785">
    <property type="entry name" value="Aldolase_TIM"/>
</dbReference>
<proteinExistence type="inferred from homology"/>
<evidence type="ECO:0000256" key="5">
    <source>
        <dbReference type="ARBA" id="ARBA00022691"/>
    </source>
</evidence>
<reference evidence="10 13" key="3">
    <citation type="journal article" date="2017" name="Nat. Microbiol.">
        <title>Natural product diversity associated with the nematode symbionts Photorhabdus and Xenorhabdus.</title>
        <authorList>
            <person name="Tobias N.J."/>
            <person name="Wolff H."/>
            <person name="Djahanschiri B."/>
            <person name="Grundmann F."/>
            <person name="Kronenwerth M."/>
            <person name="Shi Y.M."/>
            <person name="Simonyi S."/>
            <person name="Grun P."/>
            <person name="Shapiro-Ilan D."/>
            <person name="Pidot S.J."/>
            <person name="Stinear T.P."/>
            <person name="Ebersberger I."/>
            <person name="Bode H.B."/>
        </authorList>
    </citation>
    <scope>NUCLEOTIDE SEQUENCE [LARGE SCALE GENOMIC DNA]</scope>
    <source>
        <strain evidence="10 13">DSM 17908</strain>
    </source>
</reference>
<dbReference type="OrthoDB" id="9770937at2"/>
<dbReference type="PANTHER" id="PTHR30538">
    <property type="entry name" value="LYSINE 2,3-AMINOMUTASE-RELATED"/>
    <property type="match status" value="1"/>
</dbReference>
<dbReference type="Proteomes" id="UP000224607">
    <property type="component" value="Unassembled WGS sequence"/>
</dbReference>
<evidence type="ECO:0000256" key="2">
    <source>
        <dbReference type="ARBA" id="ARBA00001966"/>
    </source>
</evidence>
<dbReference type="InterPro" id="IPR003739">
    <property type="entry name" value="Lys_aminomutase/Glu_NH3_mut"/>
</dbReference>
<evidence type="ECO:0000313" key="10">
    <source>
        <dbReference type="EMBL" id="PHM45087.1"/>
    </source>
</evidence>
<dbReference type="GO" id="GO:0003824">
    <property type="term" value="F:catalytic activity"/>
    <property type="evidence" value="ECO:0007669"/>
    <property type="project" value="InterPro"/>
</dbReference>
<gene>
    <name evidence="11" type="ORF">SAMN05421680_103121</name>
    <name evidence="10" type="ORF">Xmau_01292</name>
</gene>
<dbReference type="InterPro" id="IPR058240">
    <property type="entry name" value="rSAM_sf"/>
</dbReference>
<dbReference type="GO" id="GO:0051539">
    <property type="term" value="F:4 iron, 4 sulfur cluster binding"/>
    <property type="evidence" value="ECO:0007669"/>
    <property type="project" value="UniProtKB-KW"/>
</dbReference>
<evidence type="ECO:0000256" key="1">
    <source>
        <dbReference type="ARBA" id="ARBA00001933"/>
    </source>
</evidence>
<dbReference type="GO" id="GO:0046872">
    <property type="term" value="F:metal ion binding"/>
    <property type="evidence" value="ECO:0007669"/>
    <property type="project" value="UniProtKB-KW"/>
</dbReference>
<keyword evidence="5" id="KW-0949">S-adenosyl-L-methionine</keyword>
<protein>
    <submittedName>
        <fullName evidence="10 11">Lysine 2,3-aminomutase</fullName>
    </submittedName>
</protein>
<evidence type="ECO:0000256" key="9">
    <source>
        <dbReference type="ARBA" id="ARBA00023014"/>
    </source>
</evidence>
<comment type="cofactor">
    <cofactor evidence="1">
        <name>pyridoxal 5'-phosphate</name>
        <dbReference type="ChEBI" id="CHEBI:597326"/>
    </cofactor>
</comment>
<reference evidence="12" key="2">
    <citation type="submission" date="2016-10" db="EMBL/GenBank/DDBJ databases">
        <authorList>
            <person name="Varghese N."/>
            <person name="Submissions S."/>
        </authorList>
    </citation>
    <scope>NUCLEOTIDE SEQUENCE [LARGE SCALE GENOMIC DNA]</scope>
    <source>
        <strain evidence="12">DSM 17908</strain>
    </source>
</reference>
<dbReference type="AlphaFoldDB" id="A0A1I3KL90"/>
<evidence type="ECO:0000313" key="13">
    <source>
        <dbReference type="Proteomes" id="UP000224607"/>
    </source>
</evidence>
<dbReference type="Proteomes" id="UP000198919">
    <property type="component" value="Unassembled WGS sequence"/>
</dbReference>
<dbReference type="SFLD" id="SFLDG01070">
    <property type="entry name" value="PLP-dependent"/>
    <property type="match status" value="1"/>
</dbReference>
<dbReference type="PANTHER" id="PTHR30538:SF0">
    <property type="entry name" value="L-LYSINE 2,3-AMINOMUTASE AQ_1632-RELATED"/>
    <property type="match status" value="1"/>
</dbReference>
<reference evidence="11" key="1">
    <citation type="submission" date="2016-10" db="EMBL/GenBank/DDBJ databases">
        <authorList>
            <person name="de Groot N.N."/>
        </authorList>
    </citation>
    <scope>NUCLEOTIDE SEQUENCE [LARGE SCALE GENOMIC DNA]</scope>
    <source>
        <strain evidence="11">DSM 17908</strain>
    </source>
</reference>
<dbReference type="RefSeq" id="WP_092508090.1">
    <property type="nucleotide sequence ID" value="NZ_CAWNQB010000023.1"/>
</dbReference>
<keyword evidence="4" id="KW-0004">4Fe-4S</keyword>
<dbReference type="EMBL" id="FORG01000003">
    <property type="protein sequence ID" value="SFI73273.1"/>
    <property type="molecule type" value="Genomic_DNA"/>
</dbReference>
<keyword evidence="13" id="KW-1185">Reference proteome</keyword>
<evidence type="ECO:0000256" key="8">
    <source>
        <dbReference type="ARBA" id="ARBA00023004"/>
    </source>
</evidence>
<evidence type="ECO:0000313" key="12">
    <source>
        <dbReference type="Proteomes" id="UP000198919"/>
    </source>
</evidence>
<dbReference type="EMBL" id="NITY01000003">
    <property type="protein sequence ID" value="PHM45087.1"/>
    <property type="molecule type" value="Genomic_DNA"/>
</dbReference>
<keyword evidence="6" id="KW-0479">Metal-binding</keyword>
<evidence type="ECO:0000256" key="7">
    <source>
        <dbReference type="ARBA" id="ARBA00022898"/>
    </source>
</evidence>
<dbReference type="SUPFAM" id="SSF102114">
    <property type="entry name" value="Radical SAM enzymes"/>
    <property type="match status" value="1"/>
</dbReference>
<comment type="similarity">
    <text evidence="3">Belongs to the radical SAM superfamily. KamA family.</text>
</comment>
<evidence type="ECO:0000313" key="11">
    <source>
        <dbReference type="EMBL" id="SFI73273.1"/>
    </source>
</evidence>
<keyword evidence="8" id="KW-0408">Iron</keyword>
<keyword evidence="9" id="KW-0411">Iron-sulfur</keyword>
<keyword evidence="7" id="KW-0663">Pyridoxal phosphate</keyword>
<dbReference type="SFLD" id="SFLDS00029">
    <property type="entry name" value="Radical_SAM"/>
    <property type="match status" value="1"/>
</dbReference>
<evidence type="ECO:0000256" key="6">
    <source>
        <dbReference type="ARBA" id="ARBA00022723"/>
    </source>
</evidence>
<comment type="cofactor">
    <cofactor evidence="2">
        <name>[4Fe-4S] cluster</name>
        <dbReference type="ChEBI" id="CHEBI:49883"/>
    </cofactor>
</comment>
<name>A0A1I3KL90_9GAMM</name>
<evidence type="ECO:0000256" key="4">
    <source>
        <dbReference type="ARBA" id="ARBA00022485"/>
    </source>
</evidence>
<evidence type="ECO:0000256" key="3">
    <source>
        <dbReference type="ARBA" id="ARBA00008703"/>
    </source>
</evidence>
<sequence length="436" mass="50259">MLSEIKSFSPMTANKFRDTKYWAKLPESYRNTFDVTSLVLPFRVNEFVLDNLIDWDAGVSDPLFQLVFPQHGMLTESQFKRIDQARSRERTDLVSEIRQVRNELNPHPSGQALNIPVLDDIKLGGIQHKYRETVLFFPSAGQSCHAYCSFCFRWAQFVGESEDRFQSRDVDQLVQYLQHHPEVTDVLITGGDPMIMRTKVLERYILPLLEKTGISTIRFGSKALTYWPYRFTTDNDADELLLLFEKIVKSGRHVAFMAHFNHPRELEPKETQKAIGRILATGAIIRTQAPLLRHINDNVQNWVDLWTRQVRLGCIPYYMFVERDTGPKQYFEVPLSKGYEIFQAAYSQISGLARSVRGPIMSATSGKVMVDGILEFDGKKYFSLQYLQAREPHLCRRPFLAAYDSNAVWFDQLKPVTFPNPDRLPVFDQAVRSAGV</sequence>